<evidence type="ECO:0000256" key="6">
    <source>
        <dbReference type="ARBA" id="ARBA00022630"/>
    </source>
</evidence>
<evidence type="ECO:0000256" key="9">
    <source>
        <dbReference type="ARBA" id="ARBA00023002"/>
    </source>
</evidence>
<keyword evidence="9" id="KW-0560">Oxidoreductase</keyword>
<dbReference type="GO" id="GO:0008734">
    <property type="term" value="F:L-aspartate oxidase activity"/>
    <property type="evidence" value="ECO:0007669"/>
    <property type="project" value="UniProtKB-EC"/>
</dbReference>
<proteinExistence type="inferred from homology"/>
<feature type="region of interest" description="Disordered" evidence="13">
    <location>
        <begin position="569"/>
        <end position="601"/>
    </location>
</feature>
<comment type="catalytic activity">
    <reaction evidence="12">
        <text>L-aspartate + O2 = iminosuccinate + H2O2</text>
        <dbReference type="Rhea" id="RHEA:25876"/>
        <dbReference type="ChEBI" id="CHEBI:15379"/>
        <dbReference type="ChEBI" id="CHEBI:16240"/>
        <dbReference type="ChEBI" id="CHEBI:29991"/>
        <dbReference type="ChEBI" id="CHEBI:77875"/>
        <dbReference type="EC" id="1.4.3.16"/>
    </reaction>
    <physiologicalReaction direction="left-to-right" evidence="12">
        <dbReference type="Rhea" id="RHEA:25877"/>
    </physiologicalReaction>
</comment>
<feature type="compositionally biased region" description="Gly residues" evidence="13">
    <location>
        <begin position="571"/>
        <end position="582"/>
    </location>
</feature>
<evidence type="ECO:0000256" key="7">
    <source>
        <dbReference type="ARBA" id="ARBA00022642"/>
    </source>
</evidence>
<dbReference type="Gene3D" id="1.20.58.100">
    <property type="entry name" value="Fumarate reductase/succinate dehydrogenase flavoprotein-like, C-terminal domain"/>
    <property type="match status" value="1"/>
</dbReference>
<feature type="region of interest" description="Disordered" evidence="13">
    <location>
        <begin position="440"/>
        <end position="498"/>
    </location>
</feature>
<feature type="compositionally biased region" description="Acidic residues" evidence="13">
    <location>
        <begin position="451"/>
        <end position="463"/>
    </location>
</feature>
<feature type="compositionally biased region" description="Polar residues" evidence="13">
    <location>
        <begin position="589"/>
        <end position="601"/>
    </location>
</feature>
<comment type="function">
    <text evidence="10">Catalyzes the oxidation of L-aspartate to iminoaspartate, the first step in the de novo biosynthesis of NAD(+).</text>
</comment>
<dbReference type="InterPro" id="IPR003953">
    <property type="entry name" value="FAD-dep_OxRdtase_2_FAD-bd"/>
</dbReference>
<evidence type="ECO:0000313" key="16">
    <source>
        <dbReference type="EMBL" id="XDS46212.1"/>
    </source>
</evidence>
<dbReference type="InterPro" id="IPR027477">
    <property type="entry name" value="Succ_DH/fumarate_Rdtase_cat_sf"/>
</dbReference>
<name>A0AB39UBF3_9BIFI</name>
<dbReference type="AlphaFoldDB" id="A0AB39UBF3"/>
<feature type="domain" description="Fumarate reductase/succinate dehydrogenase flavoprotein-like C-terminal" evidence="15">
    <location>
        <begin position="601"/>
        <end position="634"/>
    </location>
</feature>
<organism evidence="16">
    <name type="scientific">Bifidobacterium fermentum</name>
    <dbReference type="NCBI Taxonomy" id="3059035"/>
    <lineage>
        <taxon>Bacteria</taxon>
        <taxon>Bacillati</taxon>
        <taxon>Actinomycetota</taxon>
        <taxon>Actinomycetes</taxon>
        <taxon>Bifidobacteriales</taxon>
        <taxon>Bifidobacteriaceae</taxon>
        <taxon>Bifidobacterium</taxon>
    </lineage>
</organism>
<evidence type="ECO:0000256" key="3">
    <source>
        <dbReference type="ARBA" id="ARBA00008562"/>
    </source>
</evidence>
<dbReference type="PANTHER" id="PTHR42716">
    <property type="entry name" value="L-ASPARTATE OXIDASE"/>
    <property type="match status" value="1"/>
</dbReference>
<evidence type="ECO:0000259" key="14">
    <source>
        <dbReference type="Pfam" id="PF00890"/>
    </source>
</evidence>
<dbReference type="FunFam" id="3.90.700.10:FF:000002">
    <property type="entry name" value="L-aspartate oxidase"/>
    <property type="match status" value="1"/>
</dbReference>
<evidence type="ECO:0000256" key="4">
    <source>
        <dbReference type="ARBA" id="ARBA00012173"/>
    </source>
</evidence>
<dbReference type="Pfam" id="PF02910">
    <property type="entry name" value="Succ_DH_flav_C"/>
    <property type="match status" value="1"/>
</dbReference>
<evidence type="ECO:0000256" key="11">
    <source>
        <dbReference type="ARBA" id="ARBA00030386"/>
    </source>
</evidence>
<dbReference type="InterPro" id="IPR037099">
    <property type="entry name" value="Fum_R/Succ_DH_flav-like_C_sf"/>
</dbReference>
<keyword evidence="7" id="KW-0662">Pyridine nucleotide biosynthesis</keyword>
<gene>
    <name evidence="16" type="ORF">QN217_08770</name>
</gene>
<dbReference type="SUPFAM" id="SSF46977">
    <property type="entry name" value="Succinate dehydrogenase/fumarate reductase flavoprotein C-terminal domain"/>
    <property type="match status" value="1"/>
</dbReference>
<sequence>MIVVVGAGIAGISAALAIAGGSGEKELDSGQTGQDVLLISKTSFTMSNTFCAQGGIAAAVADDDSPEMHAHDTLIAGDGLCDREAVAILTTEGAREVKALARNLVHFDRDGSGQLQHGMEGAHGVARILHAGGDATGYVMENDLASVAALNPRIHILEHAFLESLRARDGEIEGLRVHIDLDAEMSAMLRKVYETRADDEVVHELRARAGSDGGGAVEIAARSVILATGGAGQAYEYTTNPEIATGDGVAAAWRVGARIQDAEFYQFHPTALAAKKHFLVSEAVRGEGAVLLDSAGERYMPDIDSRAELAPRDIVARANFRTMQRQGGDPVRLDVTVLADRHQDLAAFLKRRFPTLDHFTKKEGLDWATSPIPVTPAAHYWMGGIHTDLWGRTTVPGLYAAGECARTGVHGANRLASNSLLEGLVFGRRAGIAAVMDAAASRADGSPVDDNGVDDSGVDDSGVDDSGVNSNRVDSNRVGSSGVNSNRVDSNRVGSSGVNSNRVDAVRLFPDGTLHISGHIPTREEIQRLMWTNVGVIRRESDLKQAVHTLFEWLQTMDAVYAHRLASDVQRGGGAKGQGETLGDGKPESPSQFEESKASSATTFMENRNLVTVGYLIAKAALNRPESLGAHARE</sequence>
<evidence type="ECO:0000256" key="10">
    <source>
        <dbReference type="ARBA" id="ARBA00029426"/>
    </source>
</evidence>
<dbReference type="SUPFAM" id="SSF51905">
    <property type="entry name" value="FAD/NAD(P)-binding domain"/>
    <property type="match status" value="1"/>
</dbReference>
<evidence type="ECO:0000256" key="5">
    <source>
        <dbReference type="ARBA" id="ARBA00021901"/>
    </source>
</evidence>
<evidence type="ECO:0000256" key="12">
    <source>
        <dbReference type="ARBA" id="ARBA00048305"/>
    </source>
</evidence>
<evidence type="ECO:0000256" key="13">
    <source>
        <dbReference type="SAM" id="MobiDB-lite"/>
    </source>
</evidence>
<dbReference type="SUPFAM" id="SSF56425">
    <property type="entry name" value="Succinate dehydrogenase/fumarate reductase flavoprotein, catalytic domain"/>
    <property type="match status" value="1"/>
</dbReference>
<dbReference type="Gene3D" id="3.50.50.60">
    <property type="entry name" value="FAD/NAD(P)-binding domain"/>
    <property type="match status" value="1"/>
</dbReference>
<evidence type="ECO:0000256" key="1">
    <source>
        <dbReference type="ARBA" id="ARBA00001974"/>
    </source>
</evidence>
<keyword evidence="6" id="KW-0285">Flavoprotein</keyword>
<keyword evidence="8" id="KW-0274">FAD</keyword>
<dbReference type="InterPro" id="IPR015939">
    <property type="entry name" value="Fum_Rdtase/Succ_DH_flav-like_C"/>
</dbReference>
<evidence type="ECO:0000256" key="2">
    <source>
        <dbReference type="ARBA" id="ARBA00004950"/>
    </source>
</evidence>
<dbReference type="GO" id="GO:0034628">
    <property type="term" value="P:'de novo' NAD+ biosynthetic process from L-aspartate"/>
    <property type="evidence" value="ECO:0007669"/>
    <property type="project" value="TreeGrafter"/>
</dbReference>
<dbReference type="EMBL" id="CP129675">
    <property type="protein sequence ID" value="XDS46212.1"/>
    <property type="molecule type" value="Genomic_DNA"/>
</dbReference>
<comment type="similarity">
    <text evidence="3">Belongs to the FAD-dependent oxidoreductase 2 family. NadB subfamily.</text>
</comment>
<dbReference type="InterPro" id="IPR005288">
    <property type="entry name" value="NadB"/>
</dbReference>
<evidence type="ECO:0000259" key="15">
    <source>
        <dbReference type="Pfam" id="PF02910"/>
    </source>
</evidence>
<evidence type="ECO:0000256" key="8">
    <source>
        <dbReference type="ARBA" id="ARBA00022827"/>
    </source>
</evidence>
<dbReference type="GO" id="GO:0033765">
    <property type="term" value="F:steroid dehydrogenase activity, acting on the CH-CH group of donors"/>
    <property type="evidence" value="ECO:0007669"/>
    <property type="project" value="UniProtKB-ARBA"/>
</dbReference>
<dbReference type="Gene3D" id="3.90.700.10">
    <property type="entry name" value="Succinate dehydrogenase/fumarate reductase flavoprotein, catalytic domain"/>
    <property type="match status" value="1"/>
</dbReference>
<comment type="cofactor">
    <cofactor evidence="1">
        <name>FAD</name>
        <dbReference type="ChEBI" id="CHEBI:57692"/>
    </cofactor>
</comment>
<dbReference type="PANTHER" id="PTHR42716:SF2">
    <property type="entry name" value="L-ASPARTATE OXIDASE, CHLOROPLASTIC"/>
    <property type="match status" value="1"/>
</dbReference>
<feature type="compositionally biased region" description="Low complexity" evidence="13">
    <location>
        <begin position="440"/>
        <end position="450"/>
    </location>
</feature>
<feature type="compositionally biased region" description="Low complexity" evidence="13">
    <location>
        <begin position="464"/>
        <end position="498"/>
    </location>
</feature>
<feature type="domain" description="FAD-dependent oxidoreductase 2 FAD-binding" evidence="14">
    <location>
        <begin position="2"/>
        <end position="420"/>
    </location>
</feature>
<accession>A0AB39UBF3</accession>
<dbReference type="PRINTS" id="PR00368">
    <property type="entry name" value="FADPNR"/>
</dbReference>
<dbReference type="EC" id="1.4.3.16" evidence="4"/>
<reference evidence="16" key="1">
    <citation type="submission" date="2023-07" db="EMBL/GenBank/DDBJ databases">
        <title>Bifidobacterium aquikefiriaerophilum sp. nov. and Bifidobacterium eccum sp. nov., isolated from water kefir.</title>
        <authorList>
            <person name="Breselge S."/>
            <person name="Bellassi P."/>
            <person name="Barcenilla C."/>
            <person name="Alvarez-Ordonez A."/>
            <person name="Morelli L."/>
            <person name="Cotter P.D."/>
        </authorList>
    </citation>
    <scope>NUCLEOTIDE SEQUENCE</scope>
    <source>
        <strain evidence="16">WK048_4_13</strain>
    </source>
</reference>
<dbReference type="Pfam" id="PF00890">
    <property type="entry name" value="FAD_binding_2"/>
    <property type="match status" value="1"/>
</dbReference>
<dbReference type="InterPro" id="IPR036188">
    <property type="entry name" value="FAD/NAD-bd_sf"/>
</dbReference>
<comment type="pathway">
    <text evidence="2">Cofactor biosynthesis; NAD(+) biosynthesis; iminoaspartate from L-aspartate (oxidase route): step 1/1.</text>
</comment>
<protein>
    <recommendedName>
        <fullName evidence="5">L-aspartate oxidase</fullName>
        <ecNumber evidence="4">1.4.3.16</ecNumber>
    </recommendedName>
    <alternativeName>
        <fullName evidence="11">Quinolinate synthase B</fullName>
    </alternativeName>
</protein>